<reference evidence="1" key="1">
    <citation type="submission" date="2018-01" db="EMBL/GenBank/DDBJ databases">
        <title>An insight into the sialome of Amazonian anophelines.</title>
        <authorList>
            <person name="Ribeiro J.M."/>
            <person name="Scarpassa V."/>
            <person name="Calvo E."/>
        </authorList>
    </citation>
    <scope>NUCLEOTIDE SEQUENCE</scope>
    <source>
        <tissue evidence="1">Salivary glands</tissue>
    </source>
</reference>
<sequence>MWTSALVASTAKDHLPSCALTLSVAMSVSVPQDIVLHGTSGTRMQILPKRNFTASTLTSAVNRCTSVHTSVAMCPAATNVTALSSTI</sequence>
<dbReference type="EMBL" id="GGFJ01013106">
    <property type="protein sequence ID" value="MBW62247.1"/>
    <property type="molecule type" value="Transcribed_RNA"/>
</dbReference>
<proteinExistence type="predicted"/>
<name>A0A2M4CA98_9DIPT</name>
<protein>
    <submittedName>
        <fullName evidence="1">Putative secreted protein</fullName>
    </submittedName>
</protein>
<accession>A0A2M4CA98</accession>
<evidence type="ECO:0000313" key="1">
    <source>
        <dbReference type="EMBL" id="MBW62247.1"/>
    </source>
</evidence>
<dbReference type="AlphaFoldDB" id="A0A2M4CA98"/>
<organism evidence="1">
    <name type="scientific">Anopheles marajoara</name>
    <dbReference type="NCBI Taxonomy" id="58244"/>
    <lineage>
        <taxon>Eukaryota</taxon>
        <taxon>Metazoa</taxon>
        <taxon>Ecdysozoa</taxon>
        <taxon>Arthropoda</taxon>
        <taxon>Hexapoda</taxon>
        <taxon>Insecta</taxon>
        <taxon>Pterygota</taxon>
        <taxon>Neoptera</taxon>
        <taxon>Endopterygota</taxon>
        <taxon>Diptera</taxon>
        <taxon>Nematocera</taxon>
        <taxon>Culicoidea</taxon>
        <taxon>Culicidae</taxon>
        <taxon>Anophelinae</taxon>
        <taxon>Anopheles</taxon>
    </lineage>
</organism>